<sequence>MYVAALSIVIVVISAVSADSFGGSSWLNTPGVPSWQNRRRIRQWQTGPDGGNWQGGIAGSDDPWGNSPCNENTPSCIQHNFKLFGNQGVGLGLPNMPQGEPNIVNTQGAPTSPNDPWGNNRCNEDTPACIQHNFRVFGDKGIGLGLPNVPQGGPNAGNSQGGLTGPNDPWGNSRCNEDTPACIQHNFRIFGDKGIGLGLPNVPQGGPNAGNSQGGLTSPNDPWGNSQCNEDTPACIQHNFRLSGDKGLGLQLPSTPS</sequence>
<feature type="compositionally biased region" description="Gly residues" evidence="1">
    <location>
        <begin position="48"/>
        <end position="58"/>
    </location>
</feature>
<evidence type="ECO:0000256" key="2">
    <source>
        <dbReference type="SAM" id="SignalP"/>
    </source>
</evidence>
<dbReference type="EMBL" id="JBGFUD010000539">
    <property type="protein sequence ID" value="MFH4974739.1"/>
    <property type="molecule type" value="Genomic_DNA"/>
</dbReference>
<evidence type="ECO:0000313" key="3">
    <source>
        <dbReference type="EMBL" id="MFH4974739.1"/>
    </source>
</evidence>
<feature type="region of interest" description="Disordered" evidence="1">
    <location>
        <begin position="203"/>
        <end position="222"/>
    </location>
</feature>
<feature type="compositionally biased region" description="Polar residues" evidence="1">
    <location>
        <begin position="209"/>
        <end position="222"/>
    </location>
</feature>
<dbReference type="Proteomes" id="UP001608902">
    <property type="component" value="Unassembled WGS sequence"/>
</dbReference>
<protein>
    <submittedName>
        <fullName evidence="3">Uncharacterized protein</fullName>
    </submittedName>
</protein>
<name>A0ABD6E9B7_9BILA</name>
<evidence type="ECO:0000313" key="4">
    <source>
        <dbReference type="Proteomes" id="UP001608902"/>
    </source>
</evidence>
<feature type="signal peptide" evidence="2">
    <location>
        <begin position="1"/>
        <end position="18"/>
    </location>
</feature>
<accession>A0ABD6E9B7</accession>
<comment type="caution">
    <text evidence="3">The sequence shown here is derived from an EMBL/GenBank/DDBJ whole genome shotgun (WGS) entry which is preliminary data.</text>
</comment>
<feature type="region of interest" description="Disordered" evidence="1">
    <location>
        <begin position="46"/>
        <end position="69"/>
    </location>
</feature>
<gene>
    <name evidence="3" type="ORF">AB6A40_001448</name>
</gene>
<evidence type="ECO:0000256" key="1">
    <source>
        <dbReference type="SAM" id="MobiDB-lite"/>
    </source>
</evidence>
<feature type="chain" id="PRO_5044837349" evidence="2">
    <location>
        <begin position="19"/>
        <end position="257"/>
    </location>
</feature>
<organism evidence="3 4">
    <name type="scientific">Gnathostoma spinigerum</name>
    <dbReference type="NCBI Taxonomy" id="75299"/>
    <lineage>
        <taxon>Eukaryota</taxon>
        <taxon>Metazoa</taxon>
        <taxon>Ecdysozoa</taxon>
        <taxon>Nematoda</taxon>
        <taxon>Chromadorea</taxon>
        <taxon>Rhabditida</taxon>
        <taxon>Spirurina</taxon>
        <taxon>Gnathostomatomorpha</taxon>
        <taxon>Gnathostomatoidea</taxon>
        <taxon>Gnathostomatidae</taxon>
        <taxon>Gnathostoma</taxon>
    </lineage>
</organism>
<proteinExistence type="predicted"/>
<dbReference type="AlphaFoldDB" id="A0ABD6E9B7"/>
<reference evidence="3 4" key="1">
    <citation type="submission" date="2024-08" db="EMBL/GenBank/DDBJ databases">
        <title>Gnathostoma spinigerum genome.</title>
        <authorList>
            <person name="Gonzalez-Bertolin B."/>
            <person name="Monzon S."/>
            <person name="Zaballos A."/>
            <person name="Jimenez P."/>
            <person name="Dekumyoy P."/>
            <person name="Varona S."/>
            <person name="Cuesta I."/>
            <person name="Sumanam S."/>
            <person name="Adisakwattana P."/>
            <person name="Gasser R.B."/>
            <person name="Hernandez-Gonzalez A."/>
            <person name="Young N.D."/>
            <person name="Perteguer M.J."/>
        </authorList>
    </citation>
    <scope>NUCLEOTIDE SEQUENCE [LARGE SCALE GENOMIC DNA]</scope>
    <source>
        <strain evidence="3">AL3</strain>
        <tissue evidence="3">Liver</tissue>
    </source>
</reference>
<keyword evidence="4" id="KW-1185">Reference proteome</keyword>
<keyword evidence="2" id="KW-0732">Signal</keyword>